<evidence type="ECO:0000313" key="1">
    <source>
        <dbReference type="EMBL" id="MCF2946604.1"/>
    </source>
</evidence>
<dbReference type="PANTHER" id="PTHR36922:SF1">
    <property type="entry name" value="DUF1993 DOMAIN-CONTAINING PROTEIN"/>
    <property type="match status" value="1"/>
</dbReference>
<reference evidence="1 2" key="1">
    <citation type="submission" date="2022-01" db="EMBL/GenBank/DDBJ databases">
        <title>Paraglaciecola sp. G1-23.</title>
        <authorList>
            <person name="Jin M.S."/>
            <person name="Han D.M."/>
            <person name="Kim H.M."/>
            <person name="Jeon C.O."/>
        </authorList>
    </citation>
    <scope>NUCLEOTIDE SEQUENCE [LARGE SCALE GENOMIC DNA]</scope>
    <source>
        <strain evidence="1 2">G1-23</strain>
    </source>
</reference>
<name>A0ABS9D0Z6_9ALTE</name>
<dbReference type="EMBL" id="JAKGAS010000001">
    <property type="protein sequence ID" value="MCF2946604.1"/>
    <property type="molecule type" value="Genomic_DNA"/>
</dbReference>
<organism evidence="1 2">
    <name type="scientific">Paraglaciecola algarum</name>
    <dbReference type="NCBI Taxonomy" id="3050085"/>
    <lineage>
        <taxon>Bacteria</taxon>
        <taxon>Pseudomonadati</taxon>
        <taxon>Pseudomonadota</taxon>
        <taxon>Gammaproteobacteria</taxon>
        <taxon>Alteromonadales</taxon>
        <taxon>Alteromonadaceae</taxon>
        <taxon>Paraglaciecola</taxon>
    </lineage>
</organism>
<dbReference type="Pfam" id="PF09351">
    <property type="entry name" value="DUF1993"/>
    <property type="match status" value="1"/>
</dbReference>
<evidence type="ECO:0000313" key="2">
    <source>
        <dbReference type="Proteomes" id="UP001521137"/>
    </source>
</evidence>
<dbReference type="PANTHER" id="PTHR36922">
    <property type="entry name" value="BLL2446 PROTEIN"/>
    <property type="match status" value="1"/>
</dbReference>
<comment type="caution">
    <text evidence="1">The sequence shown here is derived from an EMBL/GenBank/DDBJ whole genome shotgun (WGS) entry which is preliminary data.</text>
</comment>
<sequence length="174" mass="19487">MKSLHASELVKPVVKQYLGSLSGLIDKAQAFCEEKGIDESVLLQARLAPNMHPLIWQFQMVSEFALRCTSRLADVDVPNCPFEEKSFSELKSRIAGILVRVDAIDDEDIDAGLERIQTVPLGSDKTIEFVGPIYLSHFFLPNFFFHITTAYNILRHNGVPLGKFDFIGSMPTQS</sequence>
<dbReference type="InterPro" id="IPR034660">
    <property type="entry name" value="DinB/YfiT-like"/>
</dbReference>
<protein>
    <submittedName>
        <fullName evidence="1">DUF1993 domain-containing protein</fullName>
    </submittedName>
</protein>
<dbReference type="RefSeq" id="WP_235310133.1">
    <property type="nucleotide sequence ID" value="NZ_JAKGAS010000001.1"/>
</dbReference>
<dbReference type="SUPFAM" id="SSF109854">
    <property type="entry name" value="DinB/YfiT-like putative metalloenzymes"/>
    <property type="match status" value="1"/>
</dbReference>
<proteinExistence type="predicted"/>
<gene>
    <name evidence="1" type="ORF">L0668_00665</name>
</gene>
<dbReference type="Gene3D" id="1.20.120.450">
    <property type="entry name" value="dinb family like domain"/>
    <property type="match status" value="1"/>
</dbReference>
<keyword evidence="2" id="KW-1185">Reference proteome</keyword>
<accession>A0ABS9D0Z6</accession>
<dbReference type="Proteomes" id="UP001521137">
    <property type="component" value="Unassembled WGS sequence"/>
</dbReference>
<dbReference type="InterPro" id="IPR018531">
    <property type="entry name" value="DUF1993"/>
</dbReference>